<dbReference type="AlphaFoldDB" id="A0A0H3HAW4"/>
<evidence type="ECO:0000259" key="2">
    <source>
        <dbReference type="PROSITE" id="PS50043"/>
    </source>
</evidence>
<proteinExistence type="predicted"/>
<organism evidence="3 4">
    <name type="scientific">Klebsiella michiganensis (strain ATCC 8724 / DSM 4798 / JCM 20051 / NBRC 3318 / NRRL B-199 / KCTC 1686 / BUCSAV 143 / CCM 1901)</name>
    <dbReference type="NCBI Taxonomy" id="1006551"/>
    <lineage>
        <taxon>Bacteria</taxon>
        <taxon>Pseudomonadati</taxon>
        <taxon>Pseudomonadota</taxon>
        <taxon>Gammaproteobacteria</taxon>
        <taxon>Enterobacterales</taxon>
        <taxon>Enterobacteriaceae</taxon>
        <taxon>Klebsiella/Raoultella group</taxon>
        <taxon>Klebsiella</taxon>
    </lineage>
</organism>
<dbReference type="InterPro" id="IPR016032">
    <property type="entry name" value="Sig_transdc_resp-reg_C-effctor"/>
</dbReference>
<accession>A0A0H3HAW4</accession>
<protein>
    <submittedName>
        <fullName evidence="3">Transcriptional regulator, LuxR family protein</fullName>
    </submittedName>
</protein>
<dbReference type="SMART" id="SM00421">
    <property type="entry name" value="HTH_LUXR"/>
    <property type="match status" value="1"/>
</dbReference>
<keyword evidence="1" id="KW-0238">DNA-binding</keyword>
<sequence length="206" mass="23356">MLNIVIKNNNQFFNLGFHFLLQALFPEYSFSTQVTASLNERLVRDADVVVLDLCRGEEFVCHPELLNRKPGLLIGVVARLNHRGKGVLPLCLKEIVFVGRDEKLSQVIAKIKLSWVLTPPSAKEKLALRCDSCPQRTLSPQQRIIAAAIYQGLTVNTIARKLSLCNKTVFAHKRLIMSKFDLRNDLDLVLLLRHLDNARWVAKDNS</sequence>
<name>A0A0H3HAW4_KLEM8</name>
<dbReference type="Gene3D" id="1.10.10.10">
    <property type="entry name" value="Winged helix-like DNA-binding domain superfamily/Winged helix DNA-binding domain"/>
    <property type="match status" value="1"/>
</dbReference>
<dbReference type="GO" id="GO:0003677">
    <property type="term" value="F:DNA binding"/>
    <property type="evidence" value="ECO:0007669"/>
    <property type="project" value="UniProtKB-KW"/>
</dbReference>
<dbReference type="HOGENOM" id="CLU_109744_0_0_6"/>
<dbReference type="KEGG" id="kox:KOX_19030"/>
<evidence type="ECO:0000313" key="4">
    <source>
        <dbReference type="Proteomes" id="UP000007843"/>
    </source>
</evidence>
<dbReference type="RefSeq" id="WP_014229117.1">
    <property type="nucleotide sequence ID" value="NC_016612.1"/>
</dbReference>
<dbReference type="PATRIC" id="fig|1006551.4.peg.3808"/>
<dbReference type="Proteomes" id="UP000007843">
    <property type="component" value="Chromosome"/>
</dbReference>
<evidence type="ECO:0000313" key="3">
    <source>
        <dbReference type="EMBL" id="AEX05528.1"/>
    </source>
</evidence>
<evidence type="ECO:0000256" key="1">
    <source>
        <dbReference type="ARBA" id="ARBA00023125"/>
    </source>
</evidence>
<dbReference type="InterPro" id="IPR036388">
    <property type="entry name" value="WH-like_DNA-bd_sf"/>
</dbReference>
<dbReference type="SUPFAM" id="SSF46894">
    <property type="entry name" value="C-terminal effector domain of the bipartite response regulators"/>
    <property type="match status" value="1"/>
</dbReference>
<gene>
    <name evidence="3" type="ordered locus">KOX_19030</name>
</gene>
<feature type="domain" description="HTH luxR-type" evidence="2">
    <location>
        <begin position="131"/>
        <end position="196"/>
    </location>
</feature>
<dbReference type="PROSITE" id="PS50043">
    <property type="entry name" value="HTH_LUXR_2"/>
    <property type="match status" value="1"/>
</dbReference>
<dbReference type="Pfam" id="PF00196">
    <property type="entry name" value="GerE"/>
    <property type="match status" value="1"/>
</dbReference>
<reference evidence="3 4" key="1">
    <citation type="journal article" date="2012" name="J. Bacteriol.">
        <title>Complete genome sequence of Klebsiella oxytoca KCTC 1686, used in production of 2,3-butanediol.</title>
        <authorList>
            <person name="Shin S.H."/>
            <person name="Kim S."/>
            <person name="Kim J.Y."/>
            <person name="Lee S."/>
            <person name="Um Y."/>
            <person name="Oh M.K."/>
            <person name="Kim Y.R."/>
            <person name="Lee J."/>
            <person name="Yang K.S."/>
        </authorList>
    </citation>
    <scope>NUCLEOTIDE SEQUENCE [LARGE SCALE GENOMIC DNA]</scope>
    <source>
        <strain evidence="4">ATCC 8724 / DSM 4798 / JCM 20051 / NBRC 3318 / NRRL B-199 / KCTC 1686</strain>
    </source>
</reference>
<dbReference type="EMBL" id="CP003218">
    <property type="protein sequence ID" value="AEX05528.1"/>
    <property type="molecule type" value="Genomic_DNA"/>
</dbReference>
<dbReference type="InterPro" id="IPR000792">
    <property type="entry name" value="Tscrpt_reg_LuxR_C"/>
</dbReference>
<dbReference type="GO" id="GO:0006355">
    <property type="term" value="P:regulation of DNA-templated transcription"/>
    <property type="evidence" value="ECO:0007669"/>
    <property type="project" value="InterPro"/>
</dbReference>